<dbReference type="AlphaFoldDB" id="A0A0L0C9A1"/>
<keyword evidence="2" id="KW-1185">Reference proteome</keyword>
<dbReference type="EMBL" id="JRES01000738">
    <property type="protein sequence ID" value="KNC28846.1"/>
    <property type="molecule type" value="Genomic_DNA"/>
</dbReference>
<reference evidence="1 2" key="1">
    <citation type="journal article" date="2015" name="Nat. Commun.">
        <title>Lucilia cuprina genome unlocks parasitic fly biology to underpin future interventions.</title>
        <authorList>
            <person name="Anstead C.A."/>
            <person name="Korhonen P.K."/>
            <person name="Young N.D."/>
            <person name="Hall R.S."/>
            <person name="Jex A.R."/>
            <person name="Murali S.C."/>
            <person name="Hughes D.S."/>
            <person name="Lee S.F."/>
            <person name="Perry T."/>
            <person name="Stroehlein A.J."/>
            <person name="Ansell B.R."/>
            <person name="Breugelmans B."/>
            <person name="Hofmann A."/>
            <person name="Qu J."/>
            <person name="Dugan S."/>
            <person name="Lee S.L."/>
            <person name="Chao H."/>
            <person name="Dinh H."/>
            <person name="Han Y."/>
            <person name="Doddapaneni H.V."/>
            <person name="Worley K.C."/>
            <person name="Muzny D.M."/>
            <person name="Ioannidis P."/>
            <person name="Waterhouse R.M."/>
            <person name="Zdobnov E.M."/>
            <person name="James P.J."/>
            <person name="Bagnall N.H."/>
            <person name="Kotze A.C."/>
            <person name="Gibbs R.A."/>
            <person name="Richards S."/>
            <person name="Batterham P."/>
            <person name="Gasser R.B."/>
        </authorList>
    </citation>
    <scope>NUCLEOTIDE SEQUENCE [LARGE SCALE GENOMIC DNA]</scope>
    <source>
        <strain evidence="1 2">LS</strain>
        <tissue evidence="1">Full body</tissue>
    </source>
</reference>
<gene>
    <name evidence="1" type="ORF">FF38_03368</name>
</gene>
<evidence type="ECO:0000313" key="2">
    <source>
        <dbReference type="Proteomes" id="UP000037069"/>
    </source>
</evidence>
<sequence length="166" mass="18470">MDGCMESIALTTTTTTTTTTTNKNVPLNVSCSTTRHSSCNFIAGILVERRNKTSLHQQLQIVGCIALLYIARSTWRVALFRDGTFTTTGKFTQILTTNNLSSSQPLTRIVNLNQDNLCMFQSLTHYFTMIDVLEVLITKNVMENNDDDDVADDVGVVDGRKQLIDL</sequence>
<comment type="caution">
    <text evidence="1">The sequence shown here is derived from an EMBL/GenBank/DDBJ whole genome shotgun (WGS) entry which is preliminary data.</text>
</comment>
<dbReference type="Proteomes" id="UP000037069">
    <property type="component" value="Unassembled WGS sequence"/>
</dbReference>
<accession>A0A0L0C9A1</accession>
<organism evidence="1 2">
    <name type="scientific">Lucilia cuprina</name>
    <name type="common">Green bottle fly</name>
    <name type="synonym">Australian sheep blowfly</name>
    <dbReference type="NCBI Taxonomy" id="7375"/>
    <lineage>
        <taxon>Eukaryota</taxon>
        <taxon>Metazoa</taxon>
        <taxon>Ecdysozoa</taxon>
        <taxon>Arthropoda</taxon>
        <taxon>Hexapoda</taxon>
        <taxon>Insecta</taxon>
        <taxon>Pterygota</taxon>
        <taxon>Neoptera</taxon>
        <taxon>Endopterygota</taxon>
        <taxon>Diptera</taxon>
        <taxon>Brachycera</taxon>
        <taxon>Muscomorpha</taxon>
        <taxon>Oestroidea</taxon>
        <taxon>Calliphoridae</taxon>
        <taxon>Luciliinae</taxon>
        <taxon>Lucilia</taxon>
    </lineage>
</organism>
<protein>
    <submittedName>
        <fullName evidence="1">Uncharacterized protein</fullName>
    </submittedName>
</protein>
<evidence type="ECO:0000313" key="1">
    <source>
        <dbReference type="EMBL" id="KNC28846.1"/>
    </source>
</evidence>
<name>A0A0L0C9A1_LUCCU</name>
<proteinExistence type="predicted"/>